<comment type="catalytic activity">
    <reaction evidence="4">
        <text>an aldehyde + NAD(+) + H2O = a carboxylate + NADH + 2 H(+)</text>
        <dbReference type="Rhea" id="RHEA:16185"/>
        <dbReference type="ChEBI" id="CHEBI:15377"/>
        <dbReference type="ChEBI" id="CHEBI:15378"/>
        <dbReference type="ChEBI" id="CHEBI:17478"/>
        <dbReference type="ChEBI" id="CHEBI:29067"/>
        <dbReference type="ChEBI" id="CHEBI:57540"/>
        <dbReference type="ChEBI" id="CHEBI:57945"/>
        <dbReference type="EC" id="1.2.1.3"/>
    </reaction>
</comment>
<dbReference type="Gene3D" id="3.40.309.10">
    <property type="entry name" value="Aldehyde Dehydrogenase, Chain A, domain 2"/>
    <property type="match status" value="1"/>
</dbReference>
<dbReference type="AlphaFoldDB" id="A0A917UI57"/>
<evidence type="ECO:0000256" key="1">
    <source>
        <dbReference type="ARBA" id="ARBA00009986"/>
    </source>
</evidence>
<evidence type="ECO:0000256" key="5">
    <source>
        <dbReference type="PROSITE-ProRule" id="PRU10007"/>
    </source>
</evidence>
<dbReference type="InterPro" id="IPR016161">
    <property type="entry name" value="Ald_DH/histidinol_DH"/>
</dbReference>
<dbReference type="FunFam" id="3.40.605.10:FF:000007">
    <property type="entry name" value="NAD/NADP-dependent betaine aldehyde dehydrogenase"/>
    <property type="match status" value="1"/>
</dbReference>
<name>A0A917UI57_9ACTN</name>
<dbReference type="CDD" id="cd07138">
    <property type="entry name" value="ALDH_CddD_SSP0762"/>
    <property type="match status" value="1"/>
</dbReference>
<dbReference type="SUPFAM" id="SSF53720">
    <property type="entry name" value="ALDH-like"/>
    <property type="match status" value="1"/>
</dbReference>
<evidence type="ECO:0000256" key="3">
    <source>
        <dbReference type="ARBA" id="ARBA00024226"/>
    </source>
</evidence>
<dbReference type="InterPro" id="IPR016163">
    <property type="entry name" value="Ald_DH_C"/>
</dbReference>
<evidence type="ECO:0000259" key="7">
    <source>
        <dbReference type="Pfam" id="PF00171"/>
    </source>
</evidence>
<proteinExistence type="inferred from homology"/>
<comment type="similarity">
    <text evidence="1 6">Belongs to the aldehyde dehydrogenase family.</text>
</comment>
<dbReference type="EMBL" id="BMML01000003">
    <property type="protein sequence ID" value="GGM97272.1"/>
    <property type="molecule type" value="Genomic_DNA"/>
</dbReference>
<reference evidence="8" key="2">
    <citation type="submission" date="2020-09" db="EMBL/GenBank/DDBJ databases">
        <authorList>
            <person name="Sun Q."/>
            <person name="Zhou Y."/>
        </authorList>
    </citation>
    <scope>NUCLEOTIDE SEQUENCE</scope>
    <source>
        <strain evidence="8">CGMCC 4.7110</strain>
    </source>
</reference>
<organism evidence="8 9">
    <name type="scientific">Streptomyces fuscichromogenes</name>
    <dbReference type="NCBI Taxonomy" id="1324013"/>
    <lineage>
        <taxon>Bacteria</taxon>
        <taxon>Bacillati</taxon>
        <taxon>Actinomycetota</taxon>
        <taxon>Actinomycetes</taxon>
        <taxon>Kitasatosporales</taxon>
        <taxon>Streptomycetaceae</taxon>
        <taxon>Streptomyces</taxon>
    </lineage>
</organism>
<dbReference type="InterPro" id="IPR016162">
    <property type="entry name" value="Ald_DH_N"/>
</dbReference>
<evidence type="ECO:0000313" key="9">
    <source>
        <dbReference type="Proteomes" id="UP000653411"/>
    </source>
</evidence>
<sequence length="481" mass="50148">MHDLVRHYIDGVWDEPGADPGVIDVVDPATLKPIGATVAGTSTDVDRAVRAARRAFPGWSALPATRRIEAVRRLAEALDAHRDRLAVTLTSEMGSPLAFSRQAQVGVAIADLEALIEAAENLAGPTPVSDSLVVTEPVGVVAAITPWNFPLHQIVLKAGAALLAGCTVVLKPSEVAPLNAAVLTELIHGLGLPDGTFNVVFGDGSAVGEPLCAHPDVDMVTFTGSRAVGERVARTAASTIKKVALELGGKSAAIALDDADTASTAAQVVRSCFANTGQTCAALTRLLVPRESLDDWYEAVVTEAADWWPGDPFLAGTVMGPLASLVQLERVRRHIDQAVREGARLLTGGTDILPSLAAGAYIAPTVLGAVTPDMKIFREEVFGPVLAITGYDDEDHAVELANDSDYGLSGGVWSADPLRALEVARRLRTGTVGINGAGLDVGAPFGGYKQSGIGRECGAQGLAEFLETKTVMGARDLHTSL</sequence>
<dbReference type="PANTHER" id="PTHR42804:SF1">
    <property type="entry name" value="ALDEHYDE DEHYDROGENASE-RELATED"/>
    <property type="match status" value="1"/>
</dbReference>
<evidence type="ECO:0000313" key="8">
    <source>
        <dbReference type="EMBL" id="GGM97272.1"/>
    </source>
</evidence>
<dbReference type="Proteomes" id="UP000653411">
    <property type="component" value="Unassembled WGS sequence"/>
</dbReference>
<dbReference type="InterPro" id="IPR016160">
    <property type="entry name" value="Ald_DH_CS_CYS"/>
</dbReference>
<dbReference type="InterPro" id="IPR029510">
    <property type="entry name" value="Ald_DH_CS_GLU"/>
</dbReference>
<accession>A0A917UI57</accession>
<protein>
    <recommendedName>
        <fullName evidence="3">aldehyde dehydrogenase (NAD(+))</fullName>
        <ecNumber evidence="3">1.2.1.3</ecNumber>
    </recommendedName>
</protein>
<feature type="domain" description="Aldehyde dehydrogenase" evidence="7">
    <location>
        <begin position="21"/>
        <end position="471"/>
    </location>
</feature>
<evidence type="ECO:0000256" key="2">
    <source>
        <dbReference type="ARBA" id="ARBA00023002"/>
    </source>
</evidence>
<dbReference type="Pfam" id="PF00171">
    <property type="entry name" value="Aldedh"/>
    <property type="match status" value="1"/>
</dbReference>
<dbReference type="PROSITE" id="PS00687">
    <property type="entry name" value="ALDEHYDE_DEHYDR_GLU"/>
    <property type="match status" value="1"/>
</dbReference>
<dbReference type="Gene3D" id="3.40.605.10">
    <property type="entry name" value="Aldehyde Dehydrogenase, Chain A, domain 1"/>
    <property type="match status" value="1"/>
</dbReference>
<dbReference type="InterPro" id="IPR015590">
    <property type="entry name" value="Aldehyde_DH_dom"/>
</dbReference>
<dbReference type="PANTHER" id="PTHR42804">
    <property type="entry name" value="ALDEHYDE DEHYDROGENASE"/>
    <property type="match status" value="1"/>
</dbReference>
<comment type="caution">
    <text evidence="8">The sequence shown here is derived from an EMBL/GenBank/DDBJ whole genome shotgun (WGS) entry which is preliminary data.</text>
</comment>
<reference evidence="8" key="1">
    <citation type="journal article" date="2014" name="Int. J. Syst. Evol. Microbiol.">
        <title>Complete genome sequence of Corynebacterium casei LMG S-19264T (=DSM 44701T), isolated from a smear-ripened cheese.</title>
        <authorList>
            <consortium name="US DOE Joint Genome Institute (JGI-PGF)"/>
            <person name="Walter F."/>
            <person name="Albersmeier A."/>
            <person name="Kalinowski J."/>
            <person name="Ruckert C."/>
        </authorList>
    </citation>
    <scope>NUCLEOTIDE SEQUENCE</scope>
    <source>
        <strain evidence="8">CGMCC 4.7110</strain>
    </source>
</reference>
<dbReference type="RefSeq" id="WP_189262014.1">
    <property type="nucleotide sequence ID" value="NZ_BMML01000003.1"/>
</dbReference>
<feature type="active site" evidence="5">
    <location>
        <position position="246"/>
    </location>
</feature>
<gene>
    <name evidence="8" type="ORF">GCM10011578_017490</name>
</gene>
<dbReference type="EC" id="1.2.1.3" evidence="3"/>
<dbReference type="GO" id="GO:0004029">
    <property type="term" value="F:aldehyde dehydrogenase (NAD+) activity"/>
    <property type="evidence" value="ECO:0007669"/>
    <property type="project" value="UniProtKB-EC"/>
</dbReference>
<evidence type="ECO:0000256" key="6">
    <source>
        <dbReference type="RuleBase" id="RU003345"/>
    </source>
</evidence>
<dbReference type="FunFam" id="3.40.605.10:FF:000026">
    <property type="entry name" value="Aldehyde dehydrogenase, putative"/>
    <property type="match status" value="1"/>
</dbReference>
<keyword evidence="2 6" id="KW-0560">Oxidoreductase</keyword>
<evidence type="ECO:0000256" key="4">
    <source>
        <dbReference type="ARBA" id="ARBA00049194"/>
    </source>
</evidence>
<keyword evidence="9" id="KW-1185">Reference proteome</keyword>
<dbReference type="PROSITE" id="PS00070">
    <property type="entry name" value="ALDEHYDE_DEHYDR_CYS"/>
    <property type="match status" value="1"/>
</dbReference>